<dbReference type="VEuPathDB" id="PiroplasmaDB:TA10930"/>
<dbReference type="PANTHER" id="PTHR13124">
    <property type="entry name" value="39S RIBOSOMAL PROTEIN L46, MITOCHONDRIAL PRECURSOR-RELATED"/>
    <property type="match status" value="1"/>
</dbReference>
<dbReference type="Gene3D" id="3.90.79.10">
    <property type="entry name" value="Nucleoside Triphosphate Pyrophosphohydrolase"/>
    <property type="match status" value="1"/>
</dbReference>
<dbReference type="FunCoup" id="Q4U980">
    <property type="interactions" value="19"/>
</dbReference>
<dbReference type="STRING" id="5874.Q4U980"/>
<dbReference type="AlphaFoldDB" id="Q4U980"/>
<dbReference type="InterPro" id="IPR021757">
    <property type="entry name" value="Ribosomal_mL46_N"/>
</dbReference>
<sequence length="298" mass="35134">MFSQTLFKLYKINIFVNRNRNFSTKLLSEHSGWHLKVSLCLERQPLEYTENEVDKLFREFSELWAFKTKNSLRIPSLSTIERKITHKLERSKESVTKSTVTDTPDSNKEITEEDDLESLLSSELDLKLLPRRSRRVLDKDSVSSNPPHAMVYSDDDLHNLRRFPKNWLFFLIKYKNSPWSLPVTDLYYGDSIRETLFRLCDEQICDTYRPYFLGYSPFTYQQLPFKAQSTSRFSPKQDVIGEKIFYYRARHIPSSAIEAVATEGVEDFAWCTFDELVSKLDKSKYHKVINSLPIFNLM</sequence>
<protein>
    <recommendedName>
        <fullName evidence="1">Large ribosomal subunit protein mL46 N-terminal domain-containing protein</fullName>
    </recommendedName>
</protein>
<dbReference type="OrthoDB" id="414075at2759"/>
<dbReference type="RefSeq" id="XP_953248.1">
    <property type="nucleotide sequence ID" value="XM_948155.1"/>
</dbReference>
<accession>Q4U980</accession>
<dbReference type="InParanoid" id="Q4U980"/>
<evidence type="ECO:0000313" key="2">
    <source>
        <dbReference type="EMBL" id="CAI76623.1"/>
    </source>
</evidence>
<keyword evidence="3" id="KW-1185">Reference proteome</keyword>
<dbReference type="OMA" id="CTFEKRK"/>
<name>Q4U980_THEAN</name>
<dbReference type="GeneID" id="3862842"/>
<dbReference type="KEGG" id="tan:TA10930"/>
<dbReference type="GO" id="GO:0005762">
    <property type="term" value="C:mitochondrial large ribosomal subunit"/>
    <property type="evidence" value="ECO:0007669"/>
    <property type="project" value="TreeGrafter"/>
</dbReference>
<dbReference type="GO" id="GO:0003735">
    <property type="term" value="F:structural constituent of ribosome"/>
    <property type="evidence" value="ECO:0007669"/>
    <property type="project" value="InterPro"/>
</dbReference>
<evidence type="ECO:0000313" key="3">
    <source>
        <dbReference type="Proteomes" id="UP000001950"/>
    </source>
</evidence>
<dbReference type="InterPro" id="IPR040008">
    <property type="entry name" value="Ribosomal_mL46"/>
</dbReference>
<dbReference type="PANTHER" id="PTHR13124:SF12">
    <property type="entry name" value="LARGE RIBOSOMAL SUBUNIT PROTEIN ML46"/>
    <property type="match status" value="1"/>
</dbReference>
<reference evidence="2 3" key="1">
    <citation type="journal article" date="2005" name="Science">
        <title>Genome of the host-cell transforming parasite Theileria annulata compared with T. parva.</title>
        <authorList>
            <person name="Pain A."/>
            <person name="Renauld H."/>
            <person name="Berriman M."/>
            <person name="Murphy L."/>
            <person name="Yeats C.A."/>
            <person name="Weir W."/>
            <person name="Kerhornou A."/>
            <person name="Aslett M."/>
            <person name="Bishop R."/>
            <person name="Bouchier C."/>
            <person name="Cochet M."/>
            <person name="Coulson R.M.R."/>
            <person name="Cronin A."/>
            <person name="de Villiers E.P."/>
            <person name="Fraser A."/>
            <person name="Fosker N."/>
            <person name="Gardner M."/>
            <person name="Goble A."/>
            <person name="Griffiths-Jones S."/>
            <person name="Harris D.E."/>
            <person name="Katzer F."/>
            <person name="Larke N."/>
            <person name="Lord A."/>
            <person name="Maser P."/>
            <person name="McKellar S."/>
            <person name="Mooney P."/>
            <person name="Morton F."/>
            <person name="Nene V."/>
            <person name="O'Neil S."/>
            <person name="Price C."/>
            <person name="Quail M.A."/>
            <person name="Rabbinowitsch E."/>
            <person name="Rawlings N.D."/>
            <person name="Rutter S."/>
            <person name="Saunders D."/>
            <person name="Seeger K."/>
            <person name="Shah T."/>
            <person name="Squares R."/>
            <person name="Squares S."/>
            <person name="Tivey A."/>
            <person name="Walker A.R."/>
            <person name="Woodward J."/>
            <person name="Dobbelaere D.A.E."/>
            <person name="Langsley G."/>
            <person name="Rajandream M.A."/>
            <person name="McKeever D."/>
            <person name="Shiels B."/>
            <person name="Tait A."/>
            <person name="Barrell B.G."/>
            <person name="Hall N."/>
        </authorList>
    </citation>
    <scope>NUCLEOTIDE SEQUENCE [LARGE SCALE GENOMIC DNA]</scope>
    <source>
        <strain evidence="3">Ankara</strain>
    </source>
</reference>
<gene>
    <name evidence="2" type="ORF">TA10930</name>
</gene>
<proteinExistence type="predicted"/>
<dbReference type="Pfam" id="PF11788">
    <property type="entry name" value="MRP-L46"/>
    <property type="match status" value="1"/>
</dbReference>
<dbReference type="Proteomes" id="UP000001950">
    <property type="component" value="Chromosome 4"/>
</dbReference>
<organism evidence="2 3">
    <name type="scientific">Theileria annulata</name>
    <dbReference type="NCBI Taxonomy" id="5874"/>
    <lineage>
        <taxon>Eukaryota</taxon>
        <taxon>Sar</taxon>
        <taxon>Alveolata</taxon>
        <taxon>Apicomplexa</taxon>
        <taxon>Aconoidasida</taxon>
        <taxon>Piroplasmida</taxon>
        <taxon>Theileriidae</taxon>
        <taxon>Theileria</taxon>
    </lineage>
</organism>
<dbReference type="EMBL" id="CR940353">
    <property type="protein sequence ID" value="CAI76623.1"/>
    <property type="molecule type" value="Genomic_DNA"/>
</dbReference>
<evidence type="ECO:0000259" key="1">
    <source>
        <dbReference type="Pfam" id="PF11788"/>
    </source>
</evidence>
<feature type="domain" description="Large ribosomal subunit protein mL46 N-terminal" evidence="1">
    <location>
        <begin position="33"/>
        <end position="140"/>
    </location>
</feature>
<dbReference type="eggNOG" id="ENOG502SQYK">
    <property type="taxonomic scope" value="Eukaryota"/>
</dbReference>